<evidence type="ECO:0000256" key="3">
    <source>
        <dbReference type="ARBA" id="ARBA00022692"/>
    </source>
</evidence>
<keyword evidence="4 6" id="KW-1133">Transmembrane helix</keyword>
<dbReference type="RefSeq" id="WP_139036363.1">
    <property type="nucleotide sequence ID" value="NZ_VDDA01000005.1"/>
</dbReference>
<dbReference type="EMBL" id="VDDA01000005">
    <property type="protein sequence ID" value="TNC12825.1"/>
    <property type="molecule type" value="Genomic_DNA"/>
</dbReference>
<feature type="transmembrane region" description="Helical" evidence="6">
    <location>
        <begin position="74"/>
        <end position="95"/>
    </location>
</feature>
<accession>A0A5C4LI58</accession>
<gene>
    <name evidence="7" type="ORF">FF100_14295</name>
</gene>
<reference evidence="7 8" key="1">
    <citation type="submission" date="2019-06" db="EMBL/GenBank/DDBJ databases">
        <title>Genome of Methylobacterium sp. 17Sr1-39.</title>
        <authorList>
            <person name="Seo T."/>
        </authorList>
    </citation>
    <scope>NUCLEOTIDE SEQUENCE [LARGE SCALE GENOMIC DNA]</scope>
    <source>
        <strain evidence="7 8">17Sr1-39</strain>
    </source>
</reference>
<comment type="caution">
    <text evidence="7">The sequence shown here is derived from an EMBL/GenBank/DDBJ whole genome shotgun (WGS) entry which is preliminary data.</text>
</comment>
<feature type="transmembrane region" description="Helical" evidence="6">
    <location>
        <begin position="12"/>
        <end position="33"/>
    </location>
</feature>
<keyword evidence="5 6" id="KW-0472">Membrane</keyword>
<keyword evidence="2" id="KW-1003">Cell membrane</keyword>
<dbReference type="GO" id="GO:0005886">
    <property type="term" value="C:plasma membrane"/>
    <property type="evidence" value="ECO:0007669"/>
    <property type="project" value="UniProtKB-SubCell"/>
</dbReference>
<sequence length="211" mass="20991">MPETEMWPTLLGPLVTAYAPVLASPGPNLLVVLRASIAAPGRGPLVAALGIACGAALAAGFAGLGASLMPAGRLVTGIGTALFAFLMLRSALRLVSGRAGLPNDPARLVPGRDAGTFVLGLGAAVTNPVSLAFFTGFFLAHPGRSALPVAGAAVFCMAAAWFGLLGFVLARPACRARLAGTGRLTRLALALALVGCAALAVWRAIAAGAPT</sequence>
<feature type="transmembrane region" description="Helical" evidence="6">
    <location>
        <begin position="187"/>
        <end position="205"/>
    </location>
</feature>
<comment type="subcellular location">
    <subcellularLocation>
        <location evidence="1">Cell membrane</location>
        <topology evidence="1">Multi-pass membrane protein</topology>
    </subcellularLocation>
</comment>
<evidence type="ECO:0000313" key="8">
    <source>
        <dbReference type="Proteomes" id="UP000305267"/>
    </source>
</evidence>
<dbReference type="OrthoDB" id="8371941at2"/>
<evidence type="ECO:0000256" key="2">
    <source>
        <dbReference type="ARBA" id="ARBA00022475"/>
    </source>
</evidence>
<organism evidence="7 8">
    <name type="scientific">Methylobacterium terricola</name>
    <dbReference type="NCBI Taxonomy" id="2583531"/>
    <lineage>
        <taxon>Bacteria</taxon>
        <taxon>Pseudomonadati</taxon>
        <taxon>Pseudomonadota</taxon>
        <taxon>Alphaproteobacteria</taxon>
        <taxon>Hyphomicrobiales</taxon>
        <taxon>Methylobacteriaceae</taxon>
        <taxon>Methylobacterium</taxon>
    </lineage>
</organism>
<protein>
    <recommendedName>
        <fullName evidence="9">Threonine/homoserine/homoserine lactone efflux protein</fullName>
    </recommendedName>
</protein>
<dbReference type="Proteomes" id="UP000305267">
    <property type="component" value="Unassembled WGS sequence"/>
</dbReference>
<dbReference type="Pfam" id="PF01810">
    <property type="entry name" value="LysE"/>
    <property type="match status" value="1"/>
</dbReference>
<keyword evidence="8" id="KW-1185">Reference proteome</keyword>
<keyword evidence="3 6" id="KW-0812">Transmembrane</keyword>
<evidence type="ECO:0000256" key="5">
    <source>
        <dbReference type="ARBA" id="ARBA00023136"/>
    </source>
</evidence>
<evidence type="ECO:0000256" key="4">
    <source>
        <dbReference type="ARBA" id="ARBA00022989"/>
    </source>
</evidence>
<name>A0A5C4LI58_9HYPH</name>
<proteinExistence type="predicted"/>
<evidence type="ECO:0000256" key="1">
    <source>
        <dbReference type="ARBA" id="ARBA00004651"/>
    </source>
</evidence>
<feature type="transmembrane region" description="Helical" evidence="6">
    <location>
        <begin position="146"/>
        <end position="167"/>
    </location>
</feature>
<feature type="transmembrane region" description="Helical" evidence="6">
    <location>
        <begin position="45"/>
        <end position="68"/>
    </location>
</feature>
<dbReference type="AlphaFoldDB" id="A0A5C4LI58"/>
<evidence type="ECO:0000256" key="6">
    <source>
        <dbReference type="SAM" id="Phobius"/>
    </source>
</evidence>
<feature type="transmembrane region" description="Helical" evidence="6">
    <location>
        <begin position="116"/>
        <end position="140"/>
    </location>
</feature>
<dbReference type="InterPro" id="IPR001123">
    <property type="entry name" value="LeuE-type"/>
</dbReference>
<evidence type="ECO:0000313" key="7">
    <source>
        <dbReference type="EMBL" id="TNC12825.1"/>
    </source>
</evidence>
<evidence type="ECO:0008006" key="9">
    <source>
        <dbReference type="Google" id="ProtNLM"/>
    </source>
</evidence>
<dbReference type="GO" id="GO:0006865">
    <property type="term" value="P:amino acid transport"/>
    <property type="evidence" value="ECO:0007669"/>
    <property type="project" value="InterPro"/>
</dbReference>